<dbReference type="PANTHER" id="PTHR13847:SF283">
    <property type="entry name" value="TRNA 5-METHYLAMINOMETHYL-2-THIOURIDINE BIOSYNTHESIS BIFUNCTIONAL PROTEIN MNMC"/>
    <property type="match status" value="1"/>
</dbReference>
<keyword evidence="3 10" id="KW-0285">Flavoprotein</keyword>
<reference evidence="13 14" key="1">
    <citation type="submission" date="2019-06" db="EMBL/GenBank/DDBJ databases">
        <title>Whole genome sequence for Cellvibrionaceae sp. R142.</title>
        <authorList>
            <person name="Wang G."/>
        </authorList>
    </citation>
    <scope>NUCLEOTIDE SEQUENCE [LARGE SCALE GENOMIC DNA]</scope>
    <source>
        <strain evidence="13 14">R142</strain>
    </source>
</reference>
<dbReference type="InterPro" id="IPR008471">
    <property type="entry name" value="MnmC-like_methylTransf"/>
</dbReference>
<comment type="catalytic activity">
    <reaction evidence="10">
        <text>5-aminomethyl-2-thiouridine(34) in tRNA + S-adenosyl-L-methionine = 5-methylaminomethyl-2-thiouridine(34) in tRNA + S-adenosyl-L-homocysteine + H(+)</text>
        <dbReference type="Rhea" id="RHEA:19569"/>
        <dbReference type="Rhea" id="RHEA-COMP:10195"/>
        <dbReference type="Rhea" id="RHEA-COMP:10197"/>
        <dbReference type="ChEBI" id="CHEBI:15378"/>
        <dbReference type="ChEBI" id="CHEBI:57856"/>
        <dbReference type="ChEBI" id="CHEBI:59789"/>
        <dbReference type="ChEBI" id="CHEBI:74454"/>
        <dbReference type="ChEBI" id="CHEBI:74455"/>
        <dbReference type="EC" id="2.1.1.61"/>
    </reaction>
</comment>
<dbReference type="HAMAP" id="MF_01102">
    <property type="entry name" value="MnmC"/>
    <property type="match status" value="1"/>
</dbReference>
<evidence type="ECO:0000256" key="2">
    <source>
        <dbReference type="ARBA" id="ARBA00022603"/>
    </source>
</evidence>
<feature type="region of interest" description="tRNA (mnm(5)s(2)U34)-methyltransferase" evidence="10">
    <location>
        <begin position="1"/>
        <end position="246"/>
    </location>
</feature>
<dbReference type="AlphaFoldDB" id="A0A545SS25"/>
<organism evidence="13 14">
    <name type="scientific">Exilibacterium tricleocarpae</name>
    <dbReference type="NCBI Taxonomy" id="2591008"/>
    <lineage>
        <taxon>Bacteria</taxon>
        <taxon>Pseudomonadati</taxon>
        <taxon>Pseudomonadota</taxon>
        <taxon>Gammaproteobacteria</taxon>
        <taxon>Cellvibrionales</taxon>
        <taxon>Cellvibrionaceae</taxon>
        <taxon>Exilibacterium</taxon>
    </lineage>
</organism>
<dbReference type="EMBL" id="VHSG01000033">
    <property type="protein sequence ID" value="TQV67771.1"/>
    <property type="molecule type" value="Genomic_DNA"/>
</dbReference>
<keyword evidence="4 10" id="KW-0808">Transferase</keyword>
<name>A0A545SS25_9GAMM</name>
<comment type="caution">
    <text evidence="13">The sequence shown here is derived from an EMBL/GenBank/DDBJ whole genome shotgun (WGS) entry which is preliminary data.</text>
</comment>
<dbReference type="InterPro" id="IPR006076">
    <property type="entry name" value="FAD-dep_OxRdtase"/>
</dbReference>
<dbReference type="GO" id="GO:0005737">
    <property type="term" value="C:cytoplasm"/>
    <property type="evidence" value="ECO:0007669"/>
    <property type="project" value="UniProtKB-SubCell"/>
</dbReference>
<dbReference type="RefSeq" id="WP_142929669.1">
    <property type="nucleotide sequence ID" value="NZ_ML660109.1"/>
</dbReference>
<evidence type="ECO:0000256" key="4">
    <source>
        <dbReference type="ARBA" id="ARBA00022679"/>
    </source>
</evidence>
<evidence type="ECO:0000256" key="5">
    <source>
        <dbReference type="ARBA" id="ARBA00022691"/>
    </source>
</evidence>
<dbReference type="InterPro" id="IPR029063">
    <property type="entry name" value="SAM-dependent_MTases_sf"/>
</dbReference>
<keyword evidence="1 10" id="KW-0963">Cytoplasm</keyword>
<dbReference type="GO" id="GO:0002098">
    <property type="term" value="P:tRNA wobble uridine modification"/>
    <property type="evidence" value="ECO:0007669"/>
    <property type="project" value="TreeGrafter"/>
</dbReference>
<dbReference type="InterPro" id="IPR023032">
    <property type="entry name" value="tRNA_MAMT_biosynth_bifunc_MnmC"/>
</dbReference>
<keyword evidence="6 10" id="KW-0819">tRNA processing</keyword>
<dbReference type="SUPFAM" id="SSF51905">
    <property type="entry name" value="FAD/NAD(P)-binding domain"/>
    <property type="match status" value="1"/>
</dbReference>
<evidence type="ECO:0000256" key="1">
    <source>
        <dbReference type="ARBA" id="ARBA00022490"/>
    </source>
</evidence>
<dbReference type="Gene3D" id="3.40.50.150">
    <property type="entry name" value="Vaccinia Virus protein VP39"/>
    <property type="match status" value="1"/>
</dbReference>
<dbReference type="EC" id="1.5.-.-" evidence="10"/>
<evidence type="ECO:0000256" key="9">
    <source>
        <dbReference type="ARBA" id="ARBA00023268"/>
    </source>
</evidence>
<comment type="subcellular location">
    <subcellularLocation>
        <location evidence="10">Cytoplasm</location>
    </subcellularLocation>
</comment>
<feature type="domain" description="FAD dependent oxidoreductase" evidence="11">
    <location>
        <begin position="285"/>
        <end position="651"/>
    </location>
</feature>
<evidence type="ECO:0000313" key="14">
    <source>
        <dbReference type="Proteomes" id="UP000319732"/>
    </source>
</evidence>
<keyword evidence="9 10" id="KW-0511">Multifunctional enzyme</keyword>
<keyword evidence="8 10" id="KW-0560">Oxidoreductase</keyword>
<dbReference type="PANTHER" id="PTHR13847">
    <property type="entry name" value="SARCOSINE DEHYDROGENASE-RELATED"/>
    <property type="match status" value="1"/>
</dbReference>
<dbReference type="InterPro" id="IPR036188">
    <property type="entry name" value="FAD/NAD-bd_sf"/>
</dbReference>
<dbReference type="Gene3D" id="3.50.50.60">
    <property type="entry name" value="FAD/NAD(P)-binding domain"/>
    <property type="match status" value="1"/>
</dbReference>
<comment type="function">
    <text evidence="10">Catalyzes the last two steps in the biosynthesis of 5-methylaminomethyl-2-thiouridine (mnm(5)s(2)U) at the wobble position (U34) in tRNA. Catalyzes the FAD-dependent demodification of cmnm(5)s(2)U34 to nm(5)s(2)U34, followed by the transfer of a methyl group from S-adenosyl-L-methionine to nm(5)s(2)U34, to form mnm(5)s(2)U34.</text>
</comment>
<evidence type="ECO:0000256" key="3">
    <source>
        <dbReference type="ARBA" id="ARBA00022630"/>
    </source>
</evidence>
<dbReference type="OrthoDB" id="9786494at2"/>
<dbReference type="NCBIfam" id="TIGR03197">
    <property type="entry name" value="MnmC_Cterm"/>
    <property type="match status" value="1"/>
</dbReference>
<dbReference type="NCBIfam" id="NF033855">
    <property type="entry name" value="tRNA_MNMC2"/>
    <property type="match status" value="1"/>
</dbReference>
<evidence type="ECO:0000313" key="13">
    <source>
        <dbReference type="EMBL" id="TQV67771.1"/>
    </source>
</evidence>
<dbReference type="Pfam" id="PF01266">
    <property type="entry name" value="DAO"/>
    <property type="match status" value="1"/>
</dbReference>
<feature type="region of interest" description="FAD-dependent cmnm(5)s(2)U34 oxidoreductase" evidence="10">
    <location>
        <begin position="287"/>
        <end position="683"/>
    </location>
</feature>
<dbReference type="Pfam" id="PF05430">
    <property type="entry name" value="Methyltransf_30"/>
    <property type="match status" value="1"/>
</dbReference>
<comment type="cofactor">
    <cofactor evidence="10">
        <name>FAD</name>
        <dbReference type="ChEBI" id="CHEBI:57692"/>
    </cofactor>
</comment>
<feature type="domain" description="MnmC-like methyltransferase" evidence="12">
    <location>
        <begin position="115"/>
        <end position="244"/>
    </location>
</feature>
<protein>
    <recommendedName>
        <fullName evidence="10">tRNA 5-methylaminomethyl-2-thiouridine biosynthesis bifunctional protein MnmC</fullName>
        <shortName evidence="10">tRNA mnm(5)s(2)U biosynthesis bifunctional protein</shortName>
    </recommendedName>
    <domain>
        <recommendedName>
            <fullName evidence="10">tRNA (mnm(5)s(2)U34)-methyltransferase</fullName>
            <ecNumber evidence="10">2.1.1.61</ecNumber>
        </recommendedName>
    </domain>
    <domain>
        <recommendedName>
            <fullName evidence="10">FAD-dependent cmnm(5)s(2)U34 oxidoreductase</fullName>
            <ecNumber evidence="10">1.5.-.-</ecNumber>
        </recommendedName>
    </domain>
</protein>
<dbReference type="NCBIfam" id="NF002481">
    <property type="entry name" value="PRK01747.1-2"/>
    <property type="match status" value="1"/>
</dbReference>
<evidence type="ECO:0000256" key="7">
    <source>
        <dbReference type="ARBA" id="ARBA00022827"/>
    </source>
</evidence>
<accession>A0A545SS25</accession>
<dbReference type="InterPro" id="IPR017610">
    <property type="entry name" value="tRNA_S-uridine_synth_MnmC_C"/>
</dbReference>
<evidence type="ECO:0000259" key="11">
    <source>
        <dbReference type="Pfam" id="PF01266"/>
    </source>
</evidence>
<dbReference type="InterPro" id="IPR047785">
    <property type="entry name" value="tRNA_MNMC2"/>
</dbReference>
<evidence type="ECO:0000256" key="10">
    <source>
        <dbReference type="HAMAP-Rule" id="MF_01102"/>
    </source>
</evidence>
<dbReference type="GO" id="GO:0016645">
    <property type="term" value="F:oxidoreductase activity, acting on the CH-NH group of donors"/>
    <property type="evidence" value="ECO:0007669"/>
    <property type="project" value="InterPro"/>
</dbReference>
<keyword evidence="2 10" id="KW-0489">Methyltransferase</keyword>
<evidence type="ECO:0000256" key="8">
    <source>
        <dbReference type="ARBA" id="ARBA00023002"/>
    </source>
</evidence>
<proteinExistence type="inferred from homology"/>
<evidence type="ECO:0000259" key="12">
    <source>
        <dbReference type="Pfam" id="PF05430"/>
    </source>
</evidence>
<gene>
    <name evidence="10 13" type="primary">mnmC</name>
    <name evidence="13" type="ORF">FKG94_24895</name>
</gene>
<evidence type="ECO:0000256" key="6">
    <source>
        <dbReference type="ARBA" id="ARBA00022694"/>
    </source>
</evidence>
<dbReference type="EC" id="2.1.1.61" evidence="10"/>
<keyword evidence="5 10" id="KW-0949">S-adenosyl-L-methionine</keyword>
<dbReference type="SUPFAM" id="SSF54373">
    <property type="entry name" value="FAD-linked reductases, C-terminal domain"/>
    <property type="match status" value="1"/>
</dbReference>
<dbReference type="GO" id="GO:0050660">
    <property type="term" value="F:flavin adenine dinucleotide binding"/>
    <property type="evidence" value="ECO:0007669"/>
    <property type="project" value="UniProtKB-UniRule"/>
</dbReference>
<sequence>MSDPSARITWDAAGQPVSADFDDVYFSRADGLAETRHVFLHHNHLARRWRDLPAEKNGSFTIAETGFGTGLNFLAAWMLWQQAAPPSWQLHFISVEKFPLADVDLSRALHLWPSLQPLAEQLLAAYPPAPTRGFHRRHFGPVTLTLIIDDAAAGLAELLAADHRAVEQPAAPVDAWLLDGFAPAKNPQMWSPALFDLIGRLSAPGTTAATFTAAGVVKRGLQDAGFDIEKVAGFGRKRDMLRARFRARALPIPEQPAAAGKAPPGMAWPVVHSRDRVAAAARSALVIGGGLAGCHSARALARRGWQVTLLEQYPHLAGGASGNPQGVLYAKLSHTRETFSEFNLSALLYAQAFYQPLWQNHGDLGRQCGVLQLAYSETVEHQHRALAHRFGEYRRFLRRLPAEAASTLAGTLLNCPGLYFPAAGWLKPAAVCRQLAAHPKITVLTDCRVESLQRSGEHWVALDRGGHEKARAAVAVIASAHHGRQFDQTRYLPLRAIRGQVSYLPATAGTETLATVLCGKGYIAPAAGGQHCLGATFDLREATADLRPADHRRNLDNFAAVAPALHAAGMAREPHTLAGRVGFRCATPDYLPVVGPVPRLADFLDLYAPLRRNARADIAAPGRYWPGLYVNLGHGSRGLCYTPISAELLAGLITAQPAPLPRPVRQALHPARFIIRDLIRNKI</sequence>
<dbReference type="GO" id="GO:0032259">
    <property type="term" value="P:methylation"/>
    <property type="evidence" value="ECO:0007669"/>
    <property type="project" value="UniProtKB-KW"/>
</dbReference>
<comment type="similarity">
    <text evidence="10">In the C-terminal section; belongs to the DAO family.</text>
</comment>
<dbReference type="Gene3D" id="3.30.9.10">
    <property type="entry name" value="D-Amino Acid Oxidase, subunit A, domain 2"/>
    <property type="match status" value="1"/>
</dbReference>
<comment type="similarity">
    <text evidence="10">In the N-terminal section; belongs to the methyltransferase superfamily. tRNA (mnm(5)s(2)U34)-methyltransferase family.</text>
</comment>
<dbReference type="Proteomes" id="UP000319732">
    <property type="component" value="Unassembled WGS sequence"/>
</dbReference>
<keyword evidence="14" id="KW-1185">Reference proteome</keyword>
<dbReference type="GO" id="GO:0004808">
    <property type="term" value="F:tRNA (5-methylaminomethyl-2-thiouridylate)(34)-methyltransferase activity"/>
    <property type="evidence" value="ECO:0007669"/>
    <property type="project" value="UniProtKB-EC"/>
</dbReference>
<keyword evidence="7 10" id="KW-0274">FAD</keyword>